<keyword evidence="2 6" id="KW-0813">Transport</keyword>
<dbReference type="GO" id="GO:0005886">
    <property type="term" value="C:plasma membrane"/>
    <property type="evidence" value="ECO:0007669"/>
    <property type="project" value="UniProtKB-SubCell"/>
</dbReference>
<dbReference type="EMBL" id="VFOP01000001">
    <property type="protein sequence ID" value="TQL49630.1"/>
    <property type="molecule type" value="Genomic_DNA"/>
</dbReference>
<feature type="transmembrane region" description="Helical" evidence="6">
    <location>
        <begin position="70"/>
        <end position="91"/>
    </location>
</feature>
<evidence type="ECO:0000256" key="7">
    <source>
        <dbReference type="SAM" id="MobiDB-lite"/>
    </source>
</evidence>
<evidence type="ECO:0000256" key="3">
    <source>
        <dbReference type="ARBA" id="ARBA00022692"/>
    </source>
</evidence>
<keyword evidence="3 6" id="KW-0812">Transmembrane</keyword>
<protein>
    <submittedName>
        <fullName evidence="9">Osmoprotectant transport system permease protein</fullName>
    </submittedName>
</protein>
<feature type="transmembrane region" description="Helical" evidence="6">
    <location>
        <begin position="103"/>
        <end position="125"/>
    </location>
</feature>
<dbReference type="PANTHER" id="PTHR30177">
    <property type="entry name" value="GLYCINE BETAINE/L-PROLINE TRANSPORT SYSTEM PERMEASE PROTEIN PROW"/>
    <property type="match status" value="1"/>
</dbReference>
<comment type="subcellular location">
    <subcellularLocation>
        <location evidence="6">Cell membrane</location>
        <topology evidence="6">Multi-pass membrane protein</topology>
    </subcellularLocation>
    <subcellularLocation>
        <location evidence="1">Membrane</location>
        <topology evidence="1">Multi-pass membrane protein</topology>
    </subcellularLocation>
</comment>
<feature type="transmembrane region" description="Helical" evidence="6">
    <location>
        <begin position="145"/>
        <end position="162"/>
    </location>
</feature>
<dbReference type="Pfam" id="PF00528">
    <property type="entry name" value="BPD_transp_1"/>
    <property type="match status" value="1"/>
</dbReference>
<dbReference type="GO" id="GO:0055085">
    <property type="term" value="P:transmembrane transport"/>
    <property type="evidence" value="ECO:0007669"/>
    <property type="project" value="InterPro"/>
</dbReference>
<evidence type="ECO:0000256" key="6">
    <source>
        <dbReference type="RuleBase" id="RU363032"/>
    </source>
</evidence>
<dbReference type="InterPro" id="IPR051204">
    <property type="entry name" value="ABC_transp_perm/SBD"/>
</dbReference>
<feature type="region of interest" description="Disordered" evidence="7">
    <location>
        <begin position="245"/>
        <end position="265"/>
    </location>
</feature>
<evidence type="ECO:0000256" key="1">
    <source>
        <dbReference type="ARBA" id="ARBA00004141"/>
    </source>
</evidence>
<evidence type="ECO:0000313" key="10">
    <source>
        <dbReference type="Proteomes" id="UP000319516"/>
    </source>
</evidence>
<dbReference type="Proteomes" id="UP000319516">
    <property type="component" value="Unassembled WGS sequence"/>
</dbReference>
<name>A0A542YNF7_9MICO</name>
<dbReference type="PANTHER" id="PTHR30177:SF33">
    <property type="entry name" value="POSSIBLE OSMOPROTECTANT (GLYCINE BETAINE_CARNITINE_CHOLINE_L-PROLINE) TRANSPORT INTEGRAL MEMBRANE PROTEIN ABC TRANSPORTER PROZ"/>
    <property type="match status" value="1"/>
</dbReference>
<evidence type="ECO:0000259" key="8">
    <source>
        <dbReference type="PROSITE" id="PS50928"/>
    </source>
</evidence>
<evidence type="ECO:0000256" key="2">
    <source>
        <dbReference type="ARBA" id="ARBA00022448"/>
    </source>
</evidence>
<dbReference type="GO" id="GO:0031460">
    <property type="term" value="P:glycine betaine transport"/>
    <property type="evidence" value="ECO:0007669"/>
    <property type="project" value="TreeGrafter"/>
</dbReference>
<feature type="transmembrane region" description="Helical" evidence="6">
    <location>
        <begin position="169"/>
        <end position="189"/>
    </location>
</feature>
<dbReference type="AlphaFoldDB" id="A0A542YNF7"/>
<organism evidence="9 10">
    <name type="scientific">Ornithinicoccus hortensis</name>
    <dbReference type="NCBI Taxonomy" id="82346"/>
    <lineage>
        <taxon>Bacteria</taxon>
        <taxon>Bacillati</taxon>
        <taxon>Actinomycetota</taxon>
        <taxon>Actinomycetes</taxon>
        <taxon>Micrococcales</taxon>
        <taxon>Intrasporangiaceae</taxon>
        <taxon>Ornithinicoccus</taxon>
    </lineage>
</organism>
<proteinExistence type="inferred from homology"/>
<dbReference type="CDD" id="cd06261">
    <property type="entry name" value="TM_PBP2"/>
    <property type="match status" value="1"/>
</dbReference>
<feature type="transmembrane region" description="Helical" evidence="6">
    <location>
        <begin position="38"/>
        <end position="58"/>
    </location>
</feature>
<keyword evidence="5 6" id="KW-0472">Membrane</keyword>
<evidence type="ECO:0000256" key="5">
    <source>
        <dbReference type="ARBA" id="ARBA00023136"/>
    </source>
</evidence>
<comment type="caution">
    <text evidence="9">The sequence shown here is derived from an EMBL/GenBank/DDBJ whole genome shotgun (WGS) entry which is preliminary data.</text>
</comment>
<reference evidence="9 10" key="1">
    <citation type="submission" date="2019-06" db="EMBL/GenBank/DDBJ databases">
        <title>Sequencing the genomes of 1000 actinobacteria strains.</title>
        <authorList>
            <person name="Klenk H.-P."/>
        </authorList>
    </citation>
    <scope>NUCLEOTIDE SEQUENCE [LARGE SCALE GENOMIC DNA]</scope>
    <source>
        <strain evidence="9 10">DSM 12335</strain>
    </source>
</reference>
<keyword evidence="4 6" id="KW-1133">Transmembrane helix</keyword>
<gene>
    <name evidence="9" type="ORF">FB467_0706</name>
</gene>
<dbReference type="Gene3D" id="1.10.3720.10">
    <property type="entry name" value="MetI-like"/>
    <property type="match status" value="1"/>
</dbReference>
<dbReference type="PROSITE" id="PS50928">
    <property type="entry name" value="ABC_TM1"/>
    <property type="match status" value="1"/>
</dbReference>
<dbReference type="OrthoDB" id="5244012at2"/>
<feature type="transmembrane region" description="Helical" evidence="6">
    <location>
        <begin position="201"/>
        <end position="221"/>
    </location>
</feature>
<dbReference type="InterPro" id="IPR000515">
    <property type="entry name" value="MetI-like"/>
</dbReference>
<dbReference type="SUPFAM" id="SSF161098">
    <property type="entry name" value="MetI-like"/>
    <property type="match status" value="1"/>
</dbReference>
<evidence type="ECO:0000256" key="4">
    <source>
        <dbReference type="ARBA" id="ARBA00022989"/>
    </source>
</evidence>
<comment type="similarity">
    <text evidence="6">Belongs to the binding-protein-dependent transport system permease family.</text>
</comment>
<sequence length="265" mass="27208">MAGGGPRVITSVLDWLTDPANWTGPGGIPAQTLTHLRLSFTALLLAGLIAVPLGLYVGHTGRGRVVAVNIVGAFRAIPSLGILFIAVLLLLPRLSGEAAYELPTLIVLVLLAIPPILSGVYAGIAQVDPAARDAARGMGMTGGQVLWQVEVPCALPLALSGIRSAMMQIIATATIAAVVGLGGLGRFLFDGQALQQYDRMAGGALAVAALALLVDLLLAGIQRLAVSPGLKADRGPRRIRRRLSADPRSVGSGTVDEPAENVASA</sequence>
<feature type="domain" description="ABC transmembrane type-1" evidence="8">
    <location>
        <begin position="32"/>
        <end position="218"/>
    </location>
</feature>
<keyword evidence="10" id="KW-1185">Reference proteome</keyword>
<dbReference type="InterPro" id="IPR035906">
    <property type="entry name" value="MetI-like_sf"/>
</dbReference>
<accession>A0A542YNF7</accession>
<evidence type="ECO:0000313" key="9">
    <source>
        <dbReference type="EMBL" id="TQL49630.1"/>
    </source>
</evidence>